<sequence length="169" mass="18217">MLVKLLRSLLALVIIFSLAILWVLLDAHPALAQESAVNYTYSEIRDQDFSHKDLAGAVFAAADARGANFEGSDLSNSILTKAVFSNANLAEINLTKSLMDRVALDNSNLTNAIIREAVATSTNFDGATITGADFSDSILDRYQIYLLCKRAEGVNPTTGVSTRDSLGCR</sequence>
<dbReference type="Proteomes" id="UP000010473">
    <property type="component" value="Chromosome"/>
</dbReference>
<keyword evidence="2" id="KW-1185">Reference proteome</keyword>
<dbReference type="InterPro" id="IPR053285">
    <property type="entry name" value="Thylakoid_lumenal_pentapeptide"/>
</dbReference>
<dbReference type="Pfam" id="PF00805">
    <property type="entry name" value="Pentapeptide"/>
    <property type="match status" value="2"/>
</dbReference>
<proteinExistence type="predicted"/>
<dbReference type="STRING" id="111780.Sta7437_3891"/>
<dbReference type="EMBL" id="CP003653">
    <property type="protein sequence ID" value="AFZ37375.1"/>
    <property type="molecule type" value="Genomic_DNA"/>
</dbReference>
<dbReference type="OrthoDB" id="7872756at2"/>
<protein>
    <submittedName>
        <fullName evidence="1">Pentapeptide repeat protein</fullName>
    </submittedName>
</protein>
<dbReference type="SUPFAM" id="SSF141571">
    <property type="entry name" value="Pentapeptide repeat-like"/>
    <property type="match status" value="1"/>
</dbReference>
<dbReference type="HOGENOM" id="CLU_066336_3_1_3"/>
<accession>K9XXQ1</accession>
<gene>
    <name evidence="1" type="ordered locus">Sta7437_3891</name>
</gene>
<dbReference type="KEGG" id="scs:Sta7437_3891"/>
<evidence type="ECO:0000313" key="1">
    <source>
        <dbReference type="EMBL" id="AFZ37375.1"/>
    </source>
</evidence>
<name>K9XXQ1_STAC7</name>
<evidence type="ECO:0000313" key="2">
    <source>
        <dbReference type="Proteomes" id="UP000010473"/>
    </source>
</evidence>
<dbReference type="AlphaFoldDB" id="K9XXQ1"/>
<organism evidence="1 2">
    <name type="scientific">Stanieria cyanosphaera (strain ATCC 29371 / PCC 7437)</name>
    <dbReference type="NCBI Taxonomy" id="111780"/>
    <lineage>
        <taxon>Bacteria</taxon>
        <taxon>Bacillati</taxon>
        <taxon>Cyanobacteriota</taxon>
        <taxon>Cyanophyceae</taxon>
        <taxon>Pleurocapsales</taxon>
        <taxon>Dermocarpellaceae</taxon>
        <taxon>Stanieria</taxon>
    </lineage>
</organism>
<dbReference type="Gene3D" id="2.160.20.80">
    <property type="entry name" value="E3 ubiquitin-protein ligase SopA"/>
    <property type="match status" value="1"/>
</dbReference>
<dbReference type="PANTHER" id="PTHR47121">
    <property type="entry name" value="THYLAKOID LUMENAL PROTEIN TL20.3, CHLOROPLASTIC"/>
    <property type="match status" value="1"/>
</dbReference>
<dbReference type="PANTHER" id="PTHR47121:SF2">
    <property type="entry name" value="THYLAKOID LUMENAL PROTEIN TL20.3, CHLOROPLASTIC"/>
    <property type="match status" value="1"/>
</dbReference>
<dbReference type="InterPro" id="IPR001646">
    <property type="entry name" value="5peptide_repeat"/>
</dbReference>
<dbReference type="RefSeq" id="WP_015195034.1">
    <property type="nucleotide sequence ID" value="NC_019748.1"/>
</dbReference>
<dbReference type="eggNOG" id="COG1357">
    <property type="taxonomic scope" value="Bacteria"/>
</dbReference>
<reference evidence="2" key="1">
    <citation type="journal article" date="2013" name="Proc. Natl. Acad. Sci. U.S.A.">
        <title>Improving the coverage of the cyanobacterial phylum using diversity-driven genome sequencing.</title>
        <authorList>
            <person name="Shih P.M."/>
            <person name="Wu D."/>
            <person name="Latifi A."/>
            <person name="Axen S.D."/>
            <person name="Fewer D.P."/>
            <person name="Talla E."/>
            <person name="Calteau A."/>
            <person name="Cai F."/>
            <person name="Tandeau de Marsac N."/>
            <person name="Rippka R."/>
            <person name="Herdman M."/>
            <person name="Sivonen K."/>
            <person name="Coursin T."/>
            <person name="Laurent T."/>
            <person name="Goodwin L."/>
            <person name="Nolan M."/>
            <person name="Davenport K.W."/>
            <person name="Han C.S."/>
            <person name="Rubin E.M."/>
            <person name="Eisen J.A."/>
            <person name="Woyke T."/>
            <person name="Gugger M."/>
            <person name="Kerfeld C.A."/>
        </authorList>
    </citation>
    <scope>NUCLEOTIDE SEQUENCE [LARGE SCALE GENOMIC DNA]</scope>
    <source>
        <strain evidence="2">ATCC 29371 / PCC 7437</strain>
    </source>
</reference>